<keyword evidence="2" id="KW-0378">Hydrolase</keyword>
<evidence type="ECO:0000313" key="3">
    <source>
        <dbReference type="Proteomes" id="UP001596233"/>
    </source>
</evidence>
<comment type="caution">
    <text evidence="2">The sequence shown here is derived from an EMBL/GenBank/DDBJ whole genome shotgun (WGS) entry which is preliminary data.</text>
</comment>
<dbReference type="EC" id="3.6.1.57" evidence="2"/>
<dbReference type="RefSeq" id="WP_379237871.1">
    <property type="nucleotide sequence ID" value="NZ_JBHSTE010000008.1"/>
</dbReference>
<dbReference type="NCBIfam" id="TIGR03590">
    <property type="entry name" value="PseG"/>
    <property type="match status" value="1"/>
</dbReference>
<dbReference type="Gene3D" id="3.40.50.2000">
    <property type="entry name" value="Glycogen Phosphorylase B"/>
    <property type="match status" value="1"/>
</dbReference>
<dbReference type="GO" id="GO:0016787">
    <property type="term" value="F:hydrolase activity"/>
    <property type="evidence" value="ECO:0007669"/>
    <property type="project" value="UniProtKB-KW"/>
</dbReference>
<gene>
    <name evidence="2" type="primary">pseG</name>
    <name evidence="2" type="ORF">ACFP56_19805</name>
</gene>
<dbReference type="EMBL" id="JBHSTE010000008">
    <property type="protein sequence ID" value="MFC6334881.1"/>
    <property type="molecule type" value="Genomic_DNA"/>
</dbReference>
<reference evidence="3" key="1">
    <citation type="journal article" date="2019" name="Int. J. Syst. Evol. Microbiol.">
        <title>The Global Catalogue of Microorganisms (GCM) 10K type strain sequencing project: providing services to taxonomists for standard genome sequencing and annotation.</title>
        <authorList>
            <consortium name="The Broad Institute Genomics Platform"/>
            <consortium name="The Broad Institute Genome Sequencing Center for Infectious Disease"/>
            <person name="Wu L."/>
            <person name="Ma J."/>
        </authorList>
    </citation>
    <scope>NUCLEOTIDE SEQUENCE [LARGE SCALE GENOMIC DNA]</scope>
    <source>
        <strain evidence="3">PCU 280</strain>
    </source>
</reference>
<accession>A0ABW1V9E4</accession>
<evidence type="ECO:0000259" key="1">
    <source>
        <dbReference type="Pfam" id="PF04101"/>
    </source>
</evidence>
<dbReference type="Pfam" id="PF04101">
    <property type="entry name" value="Glyco_tran_28_C"/>
    <property type="match status" value="1"/>
</dbReference>
<protein>
    <submittedName>
        <fullName evidence="2">UDP-2,4-diacetamido-2,4, 6-trideoxy-beta-L-altropyranose hydrolase</fullName>
        <ecNumber evidence="2">3.6.1.57</ecNumber>
    </submittedName>
</protein>
<organism evidence="2 3">
    <name type="scientific">Paenibacillus septentrionalis</name>
    <dbReference type="NCBI Taxonomy" id="429342"/>
    <lineage>
        <taxon>Bacteria</taxon>
        <taxon>Bacillati</taxon>
        <taxon>Bacillota</taxon>
        <taxon>Bacilli</taxon>
        <taxon>Bacillales</taxon>
        <taxon>Paenibacillaceae</taxon>
        <taxon>Paenibacillus</taxon>
    </lineage>
</organism>
<proteinExistence type="predicted"/>
<dbReference type="InterPro" id="IPR020023">
    <property type="entry name" value="PseG"/>
</dbReference>
<name>A0ABW1V9E4_9BACL</name>
<dbReference type="InterPro" id="IPR007235">
    <property type="entry name" value="Glyco_trans_28_C"/>
</dbReference>
<evidence type="ECO:0000313" key="2">
    <source>
        <dbReference type="EMBL" id="MFC6334881.1"/>
    </source>
</evidence>
<keyword evidence="3" id="KW-1185">Reference proteome</keyword>
<feature type="domain" description="Glycosyl transferase family 28 C-terminal" evidence="1">
    <location>
        <begin position="160"/>
        <end position="270"/>
    </location>
</feature>
<sequence>MMRILIRADASTVIGSGHVMRCLTIANNFRRLGHQVVFWMSELPGHLIDLVISKGFSVTQTVMKADLLIVDHYQFGVEWETEMRAWAKKIIVIDDLANRRHDCDLLLDQNVVPNYEHRYDALVPAQCRKLLGPTYLIMRDEFVAARGKSRNRSGKVERLLVFMGGSDPTDETTKVLQALQHTNTSFKHVDVVVGNSCVKRDDIKRLCEDMQLHYYCQIDYMAELMRLADFSIGAGGSSMWERCYVGLPSASTVVAENQRLSTNTAEELNAIIQIGWHVDVSSTHYLQLLDKLPAMSEQLMAMSEQGYKITESQDGPNAWLQEMVGLLS</sequence>
<dbReference type="Gene3D" id="3.40.50.11190">
    <property type="match status" value="1"/>
</dbReference>
<dbReference type="Proteomes" id="UP001596233">
    <property type="component" value="Unassembled WGS sequence"/>
</dbReference>